<dbReference type="RefSeq" id="WP_343051018.1">
    <property type="nucleotide sequence ID" value="NZ_BAAAOV010000004.1"/>
</dbReference>
<keyword evidence="4" id="KW-0808">Transferase</keyword>
<sequence>MVVVNFRGAADTIEAVQHLLDGDWPRERLDVVIVENGSGDESAERIHAAFDNVPAVTIVESSQNLGFTGGSNLGARNARGSTLAFLNNDARPEPSWIPAALEQFAVSSRVAAVASKVLDFEGRTIDFVGSGLTWFGMGYKEHVTEVDSGAYDEARDLLFGTGSALFVRRAQFEELGGFDEGLFMFYDDVDLGWRLNMRGYRVRFAPGSVVRHKHHGSMSSFGQHREMYLLERNALMILYKNLSDTSLASFLPAALSLVSRRAIAKSGLDAESFDLRRLGNDSNEMTPTVTVDKSVLAGLFAVDRFVEELPHLTEKRGVEQAARTVADEQLFHLFGDAFLPLNDSPHYRAGLDHVVDAFNIRSSFAQRRVLVITGDSLGAKMAGPALRAWKIAEALSAQNEVRLVTWNQASRPSSDFEVHRVRLGNEREMMAHETWAEVIIFQGHAIHHFETIRDSEKVIVIDLYDPMHLEQLEQGREWGSPAWRAQVASANDVLNEQLLRGDFFICASERQRLFWMGQLAGLGRINPDTYMADPNLERLIDIVPFGLDERIPAQTHRPIRDGIPAIGERDKVIIWGGGIYNWFDTKTLVRAVARIAEKHRDVRLFFMGIAHPNPDVPEMAIVSQTRELASELGVNGTHVFFNEQWVPLDERHNYLLDADLGVSTHFNHVETTFSFRTRILDYLWAGLPIVSTEGDSFGDLVAREGLGEAVPAEDVEALADALERYLYDGPSITAAQEAVARIRTEFTWTRTLEPLLRFCRSPQFAADRDMRTYSTGRLKKRVMQAGSATATSDPAKLYHQIGSMPKGFARDVALARYYLQHDGVSALGRRFVSRLSGGGTS</sequence>
<dbReference type="CDD" id="cd03801">
    <property type="entry name" value="GT4_PimA-like"/>
    <property type="match status" value="1"/>
</dbReference>
<comment type="similarity">
    <text evidence="2">Belongs to the glycosyltransferase 2 family.</text>
</comment>
<dbReference type="Gene3D" id="3.40.50.2000">
    <property type="entry name" value="Glycogen Phosphorylase B"/>
    <property type="match status" value="1"/>
</dbReference>
<dbReference type="InterPro" id="IPR001173">
    <property type="entry name" value="Glyco_trans_2-like"/>
</dbReference>
<proteinExistence type="inferred from homology"/>
<dbReference type="EMBL" id="JACGWX010000009">
    <property type="protein sequence ID" value="MBA8848938.1"/>
    <property type="molecule type" value="Genomic_DNA"/>
</dbReference>
<dbReference type="Pfam" id="PF13692">
    <property type="entry name" value="Glyco_trans_1_4"/>
    <property type="match status" value="1"/>
</dbReference>
<reference evidence="7 8" key="1">
    <citation type="submission" date="2020-07" db="EMBL/GenBank/DDBJ databases">
        <title>Sequencing the genomes of 1000 actinobacteria strains.</title>
        <authorList>
            <person name="Klenk H.-P."/>
        </authorList>
    </citation>
    <scope>NUCLEOTIDE SEQUENCE [LARGE SCALE GENOMIC DNA]</scope>
    <source>
        <strain evidence="7 8">DSM 19663</strain>
    </source>
</reference>
<evidence type="ECO:0000256" key="1">
    <source>
        <dbReference type="ARBA" id="ARBA00004776"/>
    </source>
</evidence>
<feature type="domain" description="Glycosyltransferase 2-like" evidence="6">
    <location>
        <begin position="155"/>
        <end position="231"/>
    </location>
</feature>
<evidence type="ECO:0000259" key="6">
    <source>
        <dbReference type="Pfam" id="PF13632"/>
    </source>
</evidence>
<dbReference type="PANTHER" id="PTHR43179">
    <property type="entry name" value="RHAMNOSYLTRANSFERASE WBBL"/>
    <property type="match status" value="1"/>
</dbReference>
<dbReference type="GO" id="GO:0016757">
    <property type="term" value="F:glycosyltransferase activity"/>
    <property type="evidence" value="ECO:0007669"/>
    <property type="project" value="UniProtKB-KW"/>
</dbReference>
<evidence type="ECO:0000259" key="5">
    <source>
        <dbReference type="Pfam" id="PF00535"/>
    </source>
</evidence>
<dbReference type="AlphaFoldDB" id="A0A839EHA1"/>
<dbReference type="Pfam" id="PF13632">
    <property type="entry name" value="Glyco_trans_2_3"/>
    <property type="match status" value="1"/>
</dbReference>
<gene>
    <name evidence="7" type="ORF">FHX53_002555</name>
</gene>
<accession>A0A839EHA1</accession>
<evidence type="ECO:0000313" key="8">
    <source>
        <dbReference type="Proteomes" id="UP000585905"/>
    </source>
</evidence>
<dbReference type="Pfam" id="PF00535">
    <property type="entry name" value="Glycos_transf_2"/>
    <property type="match status" value="1"/>
</dbReference>
<evidence type="ECO:0000256" key="4">
    <source>
        <dbReference type="ARBA" id="ARBA00022679"/>
    </source>
</evidence>
<dbReference type="Proteomes" id="UP000585905">
    <property type="component" value="Unassembled WGS sequence"/>
</dbReference>
<evidence type="ECO:0000256" key="2">
    <source>
        <dbReference type="ARBA" id="ARBA00006739"/>
    </source>
</evidence>
<protein>
    <recommendedName>
        <fullName evidence="5 6">Glycosyltransferase 2-like domain-containing protein</fullName>
    </recommendedName>
</protein>
<dbReference type="SUPFAM" id="SSF53448">
    <property type="entry name" value="Nucleotide-diphospho-sugar transferases"/>
    <property type="match status" value="1"/>
</dbReference>
<dbReference type="CDD" id="cd04186">
    <property type="entry name" value="GT_2_like_c"/>
    <property type="match status" value="1"/>
</dbReference>
<dbReference type="PANTHER" id="PTHR43179:SF12">
    <property type="entry name" value="GALACTOFURANOSYLTRANSFERASE GLFT2"/>
    <property type="match status" value="1"/>
</dbReference>
<comment type="pathway">
    <text evidence="1">Cell wall biogenesis; cell wall polysaccharide biosynthesis.</text>
</comment>
<dbReference type="SUPFAM" id="SSF53756">
    <property type="entry name" value="UDP-Glycosyltransferase/glycogen phosphorylase"/>
    <property type="match status" value="1"/>
</dbReference>
<evidence type="ECO:0000313" key="7">
    <source>
        <dbReference type="EMBL" id="MBA8848938.1"/>
    </source>
</evidence>
<keyword evidence="8" id="KW-1185">Reference proteome</keyword>
<organism evidence="7 8">
    <name type="scientific">Microcella alkalica</name>
    <dbReference type="NCBI Taxonomy" id="355930"/>
    <lineage>
        <taxon>Bacteria</taxon>
        <taxon>Bacillati</taxon>
        <taxon>Actinomycetota</taxon>
        <taxon>Actinomycetes</taxon>
        <taxon>Micrococcales</taxon>
        <taxon>Microbacteriaceae</taxon>
        <taxon>Microcella</taxon>
    </lineage>
</organism>
<evidence type="ECO:0000256" key="3">
    <source>
        <dbReference type="ARBA" id="ARBA00022676"/>
    </source>
</evidence>
<dbReference type="InterPro" id="IPR029044">
    <property type="entry name" value="Nucleotide-diphossugar_trans"/>
</dbReference>
<keyword evidence="3" id="KW-0328">Glycosyltransferase</keyword>
<dbReference type="Gene3D" id="3.90.550.10">
    <property type="entry name" value="Spore Coat Polysaccharide Biosynthesis Protein SpsA, Chain A"/>
    <property type="match status" value="1"/>
</dbReference>
<comment type="caution">
    <text evidence="7">The sequence shown here is derived from an EMBL/GenBank/DDBJ whole genome shotgun (WGS) entry which is preliminary data.</text>
</comment>
<name>A0A839EHA1_9MICO</name>
<feature type="domain" description="Glycosyltransferase 2-like" evidence="5">
    <location>
        <begin position="8"/>
        <end position="130"/>
    </location>
</feature>